<dbReference type="Gene3D" id="3.30.160.800">
    <property type="match status" value="1"/>
</dbReference>
<dbReference type="SUPFAM" id="SSF52540">
    <property type="entry name" value="P-loop containing nucleoside triphosphate hydrolases"/>
    <property type="match status" value="1"/>
</dbReference>
<keyword evidence="6" id="KW-0238">DNA-binding</keyword>
<dbReference type="InterPro" id="IPR000212">
    <property type="entry name" value="DNA_helicase_UvrD/REP"/>
</dbReference>
<protein>
    <recommendedName>
        <fullName evidence="9">DNA 3'-5' helicase</fullName>
        <ecNumber evidence="9">5.6.2.4</ecNumber>
    </recommendedName>
</protein>
<dbReference type="GO" id="GO:0016887">
    <property type="term" value="F:ATP hydrolysis activity"/>
    <property type="evidence" value="ECO:0007669"/>
    <property type="project" value="RHEA"/>
</dbReference>
<keyword evidence="5 11" id="KW-0067">ATP-binding</keyword>
<dbReference type="GO" id="GO:0003677">
    <property type="term" value="F:DNA binding"/>
    <property type="evidence" value="ECO:0007669"/>
    <property type="project" value="UniProtKB-KW"/>
</dbReference>
<dbReference type="PROSITE" id="PS51198">
    <property type="entry name" value="UVRD_HELICASE_ATP_BIND"/>
    <property type="match status" value="1"/>
</dbReference>
<comment type="similarity">
    <text evidence="1">Belongs to the helicase family. UvrD subfamily.</text>
</comment>
<evidence type="ECO:0000256" key="4">
    <source>
        <dbReference type="ARBA" id="ARBA00022806"/>
    </source>
</evidence>
<comment type="caution">
    <text evidence="14">The sequence shown here is derived from an EMBL/GenBank/DDBJ whole genome shotgun (WGS) entry which is preliminary data.</text>
</comment>
<keyword evidence="3 11" id="KW-0378">Hydrolase</keyword>
<evidence type="ECO:0000256" key="9">
    <source>
        <dbReference type="ARBA" id="ARBA00034808"/>
    </source>
</evidence>
<dbReference type="GO" id="GO:0000725">
    <property type="term" value="P:recombinational repair"/>
    <property type="evidence" value="ECO:0007669"/>
    <property type="project" value="TreeGrafter"/>
</dbReference>
<proteinExistence type="inferred from homology"/>
<dbReference type="GO" id="GO:0043138">
    <property type="term" value="F:3'-5' DNA helicase activity"/>
    <property type="evidence" value="ECO:0007669"/>
    <property type="project" value="UniProtKB-EC"/>
</dbReference>
<dbReference type="InterPro" id="IPR013986">
    <property type="entry name" value="DExx_box_DNA_helicase_dom_sf"/>
</dbReference>
<gene>
    <name evidence="14" type="ORF">A3D08_01045</name>
</gene>
<evidence type="ECO:0000313" key="15">
    <source>
        <dbReference type="Proteomes" id="UP000178098"/>
    </source>
</evidence>
<evidence type="ECO:0000256" key="8">
    <source>
        <dbReference type="ARBA" id="ARBA00034617"/>
    </source>
</evidence>
<dbReference type="PANTHER" id="PTHR11070:SF2">
    <property type="entry name" value="ATP-DEPENDENT DNA HELICASE SRS2"/>
    <property type="match status" value="1"/>
</dbReference>
<organism evidence="14 15">
    <name type="scientific">Candidatus Roizmanbacteria bacterium RIFCSPHIGHO2_02_FULL_43_11</name>
    <dbReference type="NCBI Taxonomy" id="1802043"/>
    <lineage>
        <taxon>Bacteria</taxon>
        <taxon>Candidatus Roizmaniibacteriota</taxon>
    </lineage>
</organism>
<dbReference type="PROSITE" id="PS51217">
    <property type="entry name" value="UVRD_HELICASE_CTER"/>
    <property type="match status" value="1"/>
</dbReference>
<evidence type="ECO:0000259" key="13">
    <source>
        <dbReference type="PROSITE" id="PS51217"/>
    </source>
</evidence>
<evidence type="ECO:0000256" key="1">
    <source>
        <dbReference type="ARBA" id="ARBA00009922"/>
    </source>
</evidence>
<name>A0A1F7HJP8_9BACT</name>
<keyword evidence="7" id="KW-0413">Isomerase</keyword>
<dbReference type="Proteomes" id="UP000178098">
    <property type="component" value="Unassembled WGS sequence"/>
</dbReference>
<feature type="domain" description="UvrD-like helicase ATP-binding" evidence="12">
    <location>
        <begin position="6"/>
        <end position="278"/>
    </location>
</feature>
<keyword evidence="4 11" id="KW-0347">Helicase</keyword>
<dbReference type="Gene3D" id="1.10.10.160">
    <property type="match status" value="1"/>
</dbReference>
<dbReference type="Pfam" id="PF00580">
    <property type="entry name" value="UvrD-helicase"/>
    <property type="match status" value="1"/>
</dbReference>
<feature type="domain" description="UvrD-like helicase C-terminal" evidence="13">
    <location>
        <begin position="279"/>
        <end position="511"/>
    </location>
</feature>
<evidence type="ECO:0000256" key="6">
    <source>
        <dbReference type="ARBA" id="ARBA00023125"/>
    </source>
</evidence>
<reference evidence="14 15" key="1">
    <citation type="journal article" date="2016" name="Nat. Commun.">
        <title>Thousands of microbial genomes shed light on interconnected biogeochemical processes in an aquifer system.</title>
        <authorList>
            <person name="Anantharaman K."/>
            <person name="Brown C.T."/>
            <person name="Hug L.A."/>
            <person name="Sharon I."/>
            <person name="Castelle C.J."/>
            <person name="Probst A.J."/>
            <person name="Thomas B.C."/>
            <person name="Singh A."/>
            <person name="Wilkins M.J."/>
            <person name="Karaoz U."/>
            <person name="Brodie E.L."/>
            <person name="Williams K.H."/>
            <person name="Hubbard S.S."/>
            <person name="Banfield J.F."/>
        </authorList>
    </citation>
    <scope>NUCLEOTIDE SEQUENCE [LARGE SCALE GENOMIC DNA]</scope>
</reference>
<evidence type="ECO:0000259" key="12">
    <source>
        <dbReference type="PROSITE" id="PS51198"/>
    </source>
</evidence>
<dbReference type="GO" id="GO:0005524">
    <property type="term" value="F:ATP binding"/>
    <property type="evidence" value="ECO:0007669"/>
    <property type="project" value="UniProtKB-UniRule"/>
</dbReference>
<evidence type="ECO:0000313" key="14">
    <source>
        <dbReference type="EMBL" id="OGK31244.1"/>
    </source>
</evidence>
<evidence type="ECO:0000256" key="11">
    <source>
        <dbReference type="PROSITE-ProRule" id="PRU00560"/>
    </source>
</evidence>
<comment type="catalytic activity">
    <reaction evidence="8">
        <text>Couples ATP hydrolysis with the unwinding of duplex DNA by translocating in the 3'-5' direction.</text>
        <dbReference type="EC" id="5.6.2.4"/>
    </reaction>
</comment>
<evidence type="ECO:0000256" key="2">
    <source>
        <dbReference type="ARBA" id="ARBA00022741"/>
    </source>
</evidence>
<dbReference type="Pfam" id="PF13361">
    <property type="entry name" value="UvrD_C"/>
    <property type="match status" value="2"/>
</dbReference>
<feature type="binding site" evidence="11">
    <location>
        <begin position="27"/>
        <end position="34"/>
    </location>
    <ligand>
        <name>ATP</name>
        <dbReference type="ChEBI" id="CHEBI:30616"/>
    </ligand>
</feature>
<dbReference type="AlphaFoldDB" id="A0A1F7HJP8"/>
<dbReference type="GO" id="GO:0005829">
    <property type="term" value="C:cytosol"/>
    <property type="evidence" value="ECO:0007669"/>
    <property type="project" value="TreeGrafter"/>
</dbReference>
<dbReference type="Gene3D" id="3.40.50.300">
    <property type="entry name" value="P-loop containing nucleotide triphosphate hydrolases"/>
    <property type="match status" value="2"/>
</dbReference>
<dbReference type="EC" id="5.6.2.4" evidence="9"/>
<dbReference type="CDD" id="cd18807">
    <property type="entry name" value="SF1_C_UvrD"/>
    <property type="match status" value="1"/>
</dbReference>
<comment type="catalytic activity">
    <reaction evidence="10">
        <text>ATP + H2O = ADP + phosphate + H(+)</text>
        <dbReference type="Rhea" id="RHEA:13065"/>
        <dbReference type="ChEBI" id="CHEBI:15377"/>
        <dbReference type="ChEBI" id="CHEBI:15378"/>
        <dbReference type="ChEBI" id="CHEBI:30616"/>
        <dbReference type="ChEBI" id="CHEBI:43474"/>
        <dbReference type="ChEBI" id="CHEBI:456216"/>
        <dbReference type="EC" id="5.6.2.4"/>
    </reaction>
</comment>
<dbReference type="GO" id="GO:0033202">
    <property type="term" value="C:DNA helicase complex"/>
    <property type="evidence" value="ECO:0007669"/>
    <property type="project" value="TreeGrafter"/>
</dbReference>
<evidence type="ECO:0000256" key="7">
    <source>
        <dbReference type="ARBA" id="ARBA00023235"/>
    </source>
</evidence>
<dbReference type="PANTHER" id="PTHR11070">
    <property type="entry name" value="UVRD / RECB / PCRA DNA HELICASE FAMILY MEMBER"/>
    <property type="match status" value="1"/>
</dbReference>
<evidence type="ECO:0000256" key="3">
    <source>
        <dbReference type="ARBA" id="ARBA00022801"/>
    </source>
</evidence>
<dbReference type="InterPro" id="IPR014017">
    <property type="entry name" value="DNA_helicase_UvrD-like_C"/>
</dbReference>
<dbReference type="CDD" id="cd17932">
    <property type="entry name" value="DEXQc_UvrD"/>
    <property type="match status" value="1"/>
</dbReference>
<accession>A0A1F7HJP8</accession>
<dbReference type="InterPro" id="IPR014016">
    <property type="entry name" value="UvrD-like_ATP-bd"/>
</dbReference>
<dbReference type="Gene3D" id="1.10.486.10">
    <property type="entry name" value="PCRA, domain 4"/>
    <property type="match status" value="2"/>
</dbReference>
<sequence>MSSLFDHLNPRQIEAVQYTQGPSLILAGAGSGKTRVLTHKVLYLIQEKKIDPSNIAMMTFTNKAAREMAERVNHQLGFIGTFHSLCARILRHDAVHIEMGNDFVIYDDDDTEVLIKNILKSVTFHRKLTPSYVKYRISAAKDNMLSPKKLAAFSQSEQDEVIVDLYGQYQKKLEENNALDFDDLIVKTVWMFEKKQGVLDRYQETFTHILVDEFQDTNAAQYRLAKLLAQKYSRITVVGDFSQSIYSWRGADVKNLKKFEQDFPNTKVFHLEQNYRSTQNVLNFAFEIISGNDTHPILKLFTENEQGDDITIKQLTNEQEEALWIAEEVEKLCEFEGYHYDDIAILYRMNAQSRTIEEAFLHYSIPYVLIGGTRFYERKEIKDILAYLRLIVNPTDEVSLERVKKLGKGRFARFKELYEEIKEQKNEITTDQCIEYVFNKTGYLDLYEKDDPEDAPRLENLRELRSVALRFENLVEFLHQVALVESEYSENERLQKTKAGVRMMTLHQAKGLEFPVVFIIGVEEGILPHSRSLYDKYELEEERRLLYVGITRARKKLYITYVQRRFLFGRGGYGQVSRFIAYKVGMDQIWDS</sequence>
<keyword evidence="2 11" id="KW-0547">Nucleotide-binding</keyword>
<dbReference type="EMBL" id="MFZT01000026">
    <property type="protein sequence ID" value="OGK31244.1"/>
    <property type="molecule type" value="Genomic_DNA"/>
</dbReference>
<dbReference type="InterPro" id="IPR027417">
    <property type="entry name" value="P-loop_NTPase"/>
</dbReference>
<evidence type="ECO:0000256" key="5">
    <source>
        <dbReference type="ARBA" id="ARBA00022840"/>
    </source>
</evidence>
<evidence type="ECO:0000256" key="10">
    <source>
        <dbReference type="ARBA" id="ARBA00048988"/>
    </source>
</evidence>